<dbReference type="Proteomes" id="UP000235034">
    <property type="component" value="Unassembled WGS sequence"/>
</dbReference>
<organism evidence="6 7">
    <name type="scientific">Bifidobacterium parmae</name>
    <dbReference type="NCBI Taxonomy" id="361854"/>
    <lineage>
        <taxon>Bacteria</taxon>
        <taxon>Bacillati</taxon>
        <taxon>Actinomycetota</taxon>
        <taxon>Actinomycetes</taxon>
        <taxon>Bifidobacteriales</taxon>
        <taxon>Bifidobacteriaceae</taxon>
        <taxon>Bifidobacterium</taxon>
    </lineage>
</organism>
<comment type="caution">
    <text evidence="6">The sequence shown here is derived from an EMBL/GenBank/DDBJ whole genome shotgun (WGS) entry which is preliminary data.</text>
</comment>
<evidence type="ECO:0000313" key="7">
    <source>
        <dbReference type="Proteomes" id="UP000235034"/>
    </source>
</evidence>
<evidence type="ECO:0000256" key="5">
    <source>
        <dbReference type="SAM" id="Phobius"/>
    </source>
</evidence>
<sequence>MGGCAMTSFFLKRYFVHAFAGFMGLLTVLSLIIMLLTIGSDFSALFRYTFLIGAGAEVMIGLTLRELRQRYREISLDQARRLQRQGLSYANVAGDGKNDVGRAGEVLDKQYKAAEQAVGAGAGAASRPAPGNAAGNAGRVGAPATASAGIVPPKTDAVSLYVAATFGMMLFLFGASGVIRAQRLPVFALIVTCVGIGLLVWVAIRDWRTAKALLEERRSLSVRAQHHEEETVRGAVGQYQAHGVVRSRVELSCPNCGGECVTVLGRKVLCAYCQQDLKIDLRDGRNGKVA</sequence>
<proteinExistence type="predicted"/>
<dbReference type="AlphaFoldDB" id="A0A2N5IW53"/>
<dbReference type="InterPro" id="IPR020912">
    <property type="entry name" value="UPF0295"/>
</dbReference>
<keyword evidence="4 5" id="KW-0472">Membrane</keyword>
<feature type="transmembrane region" description="Helical" evidence="5">
    <location>
        <begin position="45"/>
        <end position="64"/>
    </location>
</feature>
<keyword evidence="3 5" id="KW-1133">Transmembrane helix</keyword>
<keyword evidence="1" id="KW-1003">Cell membrane</keyword>
<evidence type="ECO:0000256" key="1">
    <source>
        <dbReference type="ARBA" id="ARBA00022475"/>
    </source>
</evidence>
<feature type="transmembrane region" description="Helical" evidence="5">
    <location>
        <begin position="185"/>
        <end position="204"/>
    </location>
</feature>
<protein>
    <submittedName>
        <fullName evidence="6">Uncharacterized protein</fullName>
    </submittedName>
</protein>
<evidence type="ECO:0000256" key="4">
    <source>
        <dbReference type="ARBA" id="ARBA00023136"/>
    </source>
</evidence>
<name>A0A2N5IW53_9BIFI</name>
<keyword evidence="7" id="KW-1185">Reference proteome</keyword>
<evidence type="ECO:0000313" key="6">
    <source>
        <dbReference type="EMBL" id="PLS26183.1"/>
    </source>
</evidence>
<dbReference type="Pfam" id="PF11023">
    <property type="entry name" value="DUF2614"/>
    <property type="match status" value="1"/>
</dbReference>
<evidence type="ECO:0000256" key="2">
    <source>
        <dbReference type="ARBA" id="ARBA00022692"/>
    </source>
</evidence>
<feature type="transmembrane region" description="Helical" evidence="5">
    <location>
        <begin position="158"/>
        <end position="179"/>
    </location>
</feature>
<dbReference type="EMBL" id="NMWT01000029">
    <property type="protein sequence ID" value="PLS26183.1"/>
    <property type="molecule type" value="Genomic_DNA"/>
</dbReference>
<reference evidence="6 7" key="1">
    <citation type="submission" date="2017-07" db="EMBL/GenBank/DDBJ databases">
        <title>Bifidobacterium novel species.</title>
        <authorList>
            <person name="Lugli G.A."/>
            <person name="Milani C."/>
            <person name="Duranti S."/>
            <person name="Mangifesta M."/>
        </authorList>
    </citation>
    <scope>NUCLEOTIDE SEQUENCE [LARGE SCALE GENOMIC DNA]</scope>
    <source>
        <strain evidence="6 7">77</strain>
    </source>
</reference>
<gene>
    <name evidence="6" type="ORF">Uis4E_2095</name>
</gene>
<feature type="transmembrane region" description="Helical" evidence="5">
    <location>
        <begin position="14"/>
        <end position="39"/>
    </location>
</feature>
<accession>A0A2N5IW53</accession>
<keyword evidence="2 5" id="KW-0812">Transmembrane</keyword>
<evidence type="ECO:0000256" key="3">
    <source>
        <dbReference type="ARBA" id="ARBA00022989"/>
    </source>
</evidence>